<evidence type="ECO:0000313" key="4">
    <source>
        <dbReference type="Proteomes" id="UP001623592"/>
    </source>
</evidence>
<dbReference type="InterPro" id="IPR042150">
    <property type="entry name" value="MmRce1-like"/>
</dbReference>
<comment type="caution">
    <text evidence="3">The sequence shown here is derived from an EMBL/GenBank/DDBJ whole genome shotgun (WGS) entry which is preliminary data.</text>
</comment>
<dbReference type="InterPro" id="IPR003675">
    <property type="entry name" value="Rce1/LyrA-like_dom"/>
</dbReference>
<dbReference type="EMBL" id="JBJIAA010000002">
    <property type="protein sequence ID" value="MFL0249281.1"/>
    <property type="molecule type" value="Genomic_DNA"/>
</dbReference>
<keyword evidence="1" id="KW-0812">Transmembrane</keyword>
<protein>
    <submittedName>
        <fullName evidence="3">CPBP family intramembrane glutamic endopeptidase</fullName>
        <ecNumber evidence="3">3.4.-.-</ecNumber>
    </submittedName>
</protein>
<gene>
    <name evidence="3" type="ORF">ACJDT4_02520</name>
</gene>
<sequence>MSKAIYRNSAYNTFLHVLGASMPSIIGIAFTGYFGGVKKIKQLLKKIINWKFNVIFYLLSLVTLNAQLFLSYFICSIIGFNIKVFVNSSFQGFKTDSVLGIFALFIVIVLFGGPLQEEFGWRGFLLPRLQKKFHPIYSAVIVGVVWSLWHLPMFFISGTGYNNFLVYMLVTTILSIEITWIYNKTNGSLLFPIFIHGIDNTCGVLLNVSGNQINKASTISHIIVIIIMVIIVIDMCKKTSKRVIEI</sequence>
<name>A0ABW8TAV7_9CLOT</name>
<feature type="transmembrane region" description="Helical" evidence="1">
    <location>
        <begin position="218"/>
        <end position="236"/>
    </location>
</feature>
<feature type="transmembrane region" description="Helical" evidence="1">
    <location>
        <begin position="164"/>
        <end position="182"/>
    </location>
</feature>
<feature type="transmembrane region" description="Helical" evidence="1">
    <location>
        <begin position="97"/>
        <end position="115"/>
    </location>
</feature>
<dbReference type="Proteomes" id="UP001623592">
    <property type="component" value="Unassembled WGS sequence"/>
</dbReference>
<feature type="transmembrane region" description="Helical" evidence="1">
    <location>
        <begin position="136"/>
        <end position="158"/>
    </location>
</feature>
<keyword evidence="3" id="KW-0378">Hydrolase</keyword>
<dbReference type="PANTHER" id="PTHR35797">
    <property type="entry name" value="PROTEASE-RELATED"/>
    <property type="match status" value="1"/>
</dbReference>
<organism evidence="3 4">
    <name type="scientific">Clostridium neuense</name>
    <dbReference type="NCBI Taxonomy" id="1728934"/>
    <lineage>
        <taxon>Bacteria</taxon>
        <taxon>Bacillati</taxon>
        <taxon>Bacillota</taxon>
        <taxon>Clostridia</taxon>
        <taxon>Eubacteriales</taxon>
        <taxon>Clostridiaceae</taxon>
        <taxon>Clostridium</taxon>
    </lineage>
</organism>
<evidence type="ECO:0000313" key="3">
    <source>
        <dbReference type="EMBL" id="MFL0249281.1"/>
    </source>
</evidence>
<evidence type="ECO:0000259" key="2">
    <source>
        <dbReference type="Pfam" id="PF02517"/>
    </source>
</evidence>
<proteinExistence type="predicted"/>
<keyword evidence="1" id="KW-1133">Transmembrane helix</keyword>
<feature type="domain" description="CAAX prenyl protease 2/Lysostaphin resistance protein A-like" evidence="2">
    <location>
        <begin position="102"/>
        <end position="201"/>
    </location>
</feature>
<evidence type="ECO:0000256" key="1">
    <source>
        <dbReference type="SAM" id="Phobius"/>
    </source>
</evidence>
<feature type="transmembrane region" description="Helical" evidence="1">
    <location>
        <begin position="55"/>
        <end position="82"/>
    </location>
</feature>
<keyword evidence="4" id="KW-1185">Reference proteome</keyword>
<dbReference type="PANTHER" id="PTHR35797:SF1">
    <property type="entry name" value="PROTEASE"/>
    <property type="match status" value="1"/>
</dbReference>
<feature type="transmembrane region" description="Helical" evidence="1">
    <location>
        <begin position="14"/>
        <end position="34"/>
    </location>
</feature>
<accession>A0ABW8TAV7</accession>
<dbReference type="EC" id="3.4.-.-" evidence="3"/>
<dbReference type="Pfam" id="PF02517">
    <property type="entry name" value="Rce1-like"/>
    <property type="match status" value="1"/>
</dbReference>
<reference evidence="3 4" key="1">
    <citation type="submission" date="2024-11" db="EMBL/GenBank/DDBJ databases">
        <authorList>
            <person name="Heng Y.C."/>
            <person name="Lim A.C.H."/>
            <person name="Lee J.K.Y."/>
            <person name="Kittelmann S."/>
        </authorList>
    </citation>
    <scope>NUCLEOTIDE SEQUENCE [LARGE SCALE GENOMIC DNA]</scope>
    <source>
        <strain evidence="3 4">WILCCON 0114</strain>
    </source>
</reference>
<keyword evidence="1" id="KW-0472">Membrane</keyword>
<dbReference type="GO" id="GO:0016787">
    <property type="term" value="F:hydrolase activity"/>
    <property type="evidence" value="ECO:0007669"/>
    <property type="project" value="UniProtKB-KW"/>
</dbReference>